<protein>
    <submittedName>
        <fullName evidence="2">Uncharacterized protein</fullName>
    </submittedName>
</protein>
<gene>
    <name evidence="2" type="ORF">RJT34_22505</name>
</gene>
<organism evidence="2 3">
    <name type="scientific">Clitoria ternatea</name>
    <name type="common">Butterfly pea</name>
    <dbReference type="NCBI Taxonomy" id="43366"/>
    <lineage>
        <taxon>Eukaryota</taxon>
        <taxon>Viridiplantae</taxon>
        <taxon>Streptophyta</taxon>
        <taxon>Embryophyta</taxon>
        <taxon>Tracheophyta</taxon>
        <taxon>Spermatophyta</taxon>
        <taxon>Magnoliopsida</taxon>
        <taxon>eudicotyledons</taxon>
        <taxon>Gunneridae</taxon>
        <taxon>Pentapetalae</taxon>
        <taxon>rosids</taxon>
        <taxon>fabids</taxon>
        <taxon>Fabales</taxon>
        <taxon>Fabaceae</taxon>
        <taxon>Papilionoideae</taxon>
        <taxon>50 kb inversion clade</taxon>
        <taxon>NPAAA clade</taxon>
        <taxon>indigoferoid/millettioid clade</taxon>
        <taxon>Phaseoleae</taxon>
        <taxon>Clitoria</taxon>
    </lineage>
</organism>
<dbReference type="EMBL" id="JAYKXN010000006">
    <property type="protein sequence ID" value="KAK7277492.1"/>
    <property type="molecule type" value="Genomic_DNA"/>
</dbReference>
<dbReference type="AlphaFoldDB" id="A0AAN9IFM7"/>
<keyword evidence="1" id="KW-0812">Transmembrane</keyword>
<evidence type="ECO:0000313" key="3">
    <source>
        <dbReference type="Proteomes" id="UP001359559"/>
    </source>
</evidence>
<reference evidence="2 3" key="1">
    <citation type="submission" date="2024-01" db="EMBL/GenBank/DDBJ databases">
        <title>The genomes of 5 underutilized Papilionoideae crops provide insights into root nodulation and disease resistance.</title>
        <authorList>
            <person name="Yuan L."/>
        </authorList>
    </citation>
    <scope>NUCLEOTIDE SEQUENCE [LARGE SCALE GENOMIC DNA]</scope>
    <source>
        <strain evidence="2">LY-2023</strain>
        <tissue evidence="2">Leaf</tissue>
    </source>
</reference>
<comment type="caution">
    <text evidence="2">The sequence shown here is derived from an EMBL/GenBank/DDBJ whole genome shotgun (WGS) entry which is preliminary data.</text>
</comment>
<dbReference type="Proteomes" id="UP001359559">
    <property type="component" value="Unassembled WGS sequence"/>
</dbReference>
<evidence type="ECO:0000313" key="2">
    <source>
        <dbReference type="EMBL" id="KAK7277492.1"/>
    </source>
</evidence>
<keyword evidence="3" id="KW-1185">Reference proteome</keyword>
<feature type="transmembrane region" description="Helical" evidence="1">
    <location>
        <begin position="66"/>
        <end position="87"/>
    </location>
</feature>
<sequence>MLGVAIWLISYNSRYWSLYVFSWLIFFNHYANNMEILAFLLHMVVQLRAKGDVLVQPASCVSATSSFVFGSHFPLLYLYPFILFSLLEDWASNF</sequence>
<keyword evidence="1" id="KW-1133">Transmembrane helix</keyword>
<proteinExistence type="predicted"/>
<evidence type="ECO:0000256" key="1">
    <source>
        <dbReference type="SAM" id="Phobius"/>
    </source>
</evidence>
<accession>A0AAN9IFM7</accession>
<name>A0AAN9IFM7_CLITE</name>
<keyword evidence="1" id="KW-0472">Membrane</keyword>